<dbReference type="EMBL" id="FN654657">
    <property type="protein sequence ID" value="CBY35640.1"/>
    <property type="molecule type" value="Genomic_DNA"/>
</dbReference>
<dbReference type="Proteomes" id="UP000011014">
    <property type="component" value="Unassembled WGS sequence"/>
</dbReference>
<evidence type="ECO:0000256" key="2">
    <source>
        <dbReference type="SAM" id="MobiDB-lite"/>
    </source>
</evidence>
<keyword evidence="1" id="KW-0175">Coiled coil</keyword>
<feature type="compositionally biased region" description="Polar residues" evidence="2">
    <location>
        <begin position="54"/>
        <end position="78"/>
    </location>
</feature>
<feature type="non-terminal residue" evidence="3">
    <location>
        <position position="304"/>
    </location>
</feature>
<feature type="compositionally biased region" description="Basic and acidic residues" evidence="2">
    <location>
        <begin position="86"/>
        <end position="96"/>
    </location>
</feature>
<gene>
    <name evidence="3" type="ORF">GSOID_T00027468001</name>
</gene>
<proteinExistence type="predicted"/>
<accession>E4YJH9</accession>
<sequence>MSWLSNLAKQGEALLDNLDKQAGAAIETAEKKIEEIKEKRENEKSFDEEFPPLSGSSGMDRSASMTSMNRSLGLTRTASPKHSRNNSRDLRVDRELAGSPRLTGSPQMSPVPRSSRPVKKDKNSDDESEGVLIRKPPTPPSGRTTPGTNFGNDSEFEMLSASGSVFGEKKDEPMDLQLENKLLRQEMNSLNIEISRLMDVQRKTERELTLTNSELQRRRQSEIDERDAEFAVAMKEKETRAKEIDQRETQWEIEKSTLSEALAKAQILLQQERTKSSEAQSQYRTFKTGMERIQVEFEEYKIQI</sequence>
<name>E4YJH9_OIKDI</name>
<protein>
    <recommendedName>
        <fullName evidence="4">Golgin-84</fullName>
    </recommendedName>
</protein>
<evidence type="ECO:0000256" key="1">
    <source>
        <dbReference type="SAM" id="Coils"/>
    </source>
</evidence>
<feature type="coiled-coil region" evidence="1">
    <location>
        <begin position="180"/>
        <end position="207"/>
    </location>
</feature>
<dbReference type="AlphaFoldDB" id="E4YJH9"/>
<feature type="region of interest" description="Disordered" evidence="2">
    <location>
        <begin position="35"/>
        <end position="155"/>
    </location>
</feature>
<organism evidence="3">
    <name type="scientific">Oikopleura dioica</name>
    <name type="common">Tunicate</name>
    <dbReference type="NCBI Taxonomy" id="34765"/>
    <lineage>
        <taxon>Eukaryota</taxon>
        <taxon>Metazoa</taxon>
        <taxon>Chordata</taxon>
        <taxon>Tunicata</taxon>
        <taxon>Appendicularia</taxon>
        <taxon>Copelata</taxon>
        <taxon>Oikopleuridae</taxon>
        <taxon>Oikopleura</taxon>
    </lineage>
</organism>
<evidence type="ECO:0000313" key="3">
    <source>
        <dbReference type="EMBL" id="CBY35640.1"/>
    </source>
</evidence>
<reference evidence="3" key="1">
    <citation type="journal article" date="2010" name="Science">
        <title>Plasticity of animal genome architecture unmasked by rapid evolution of a pelagic tunicate.</title>
        <authorList>
            <person name="Denoeud F."/>
            <person name="Henriet S."/>
            <person name="Mungpakdee S."/>
            <person name="Aury J.M."/>
            <person name="Da Silva C."/>
            <person name="Brinkmann H."/>
            <person name="Mikhaleva J."/>
            <person name="Olsen L.C."/>
            <person name="Jubin C."/>
            <person name="Canestro C."/>
            <person name="Bouquet J.M."/>
            <person name="Danks G."/>
            <person name="Poulain J."/>
            <person name="Campsteijn C."/>
            <person name="Adamski M."/>
            <person name="Cross I."/>
            <person name="Yadetie F."/>
            <person name="Muffato M."/>
            <person name="Louis A."/>
            <person name="Butcher S."/>
            <person name="Tsagkogeorga G."/>
            <person name="Konrad A."/>
            <person name="Singh S."/>
            <person name="Jensen M.F."/>
            <person name="Cong E.H."/>
            <person name="Eikeseth-Otteraa H."/>
            <person name="Noel B."/>
            <person name="Anthouard V."/>
            <person name="Porcel B.M."/>
            <person name="Kachouri-Lafond R."/>
            <person name="Nishino A."/>
            <person name="Ugolini M."/>
            <person name="Chourrout P."/>
            <person name="Nishida H."/>
            <person name="Aasland R."/>
            <person name="Huzurbazar S."/>
            <person name="Westhof E."/>
            <person name="Delsuc F."/>
            <person name="Lehrach H."/>
            <person name="Reinhardt R."/>
            <person name="Weissenbach J."/>
            <person name="Roy S.W."/>
            <person name="Artiguenave F."/>
            <person name="Postlethwait J.H."/>
            <person name="Manak J.R."/>
            <person name="Thompson E.M."/>
            <person name="Jaillon O."/>
            <person name="Du Pasquier L."/>
            <person name="Boudinot P."/>
            <person name="Liberles D.A."/>
            <person name="Volff J.N."/>
            <person name="Philippe H."/>
            <person name="Lenhard B."/>
            <person name="Roest Crollius H."/>
            <person name="Wincker P."/>
            <person name="Chourrout D."/>
        </authorList>
    </citation>
    <scope>NUCLEOTIDE SEQUENCE [LARGE SCALE GENOMIC DNA]</scope>
</reference>
<evidence type="ECO:0008006" key="4">
    <source>
        <dbReference type="Google" id="ProtNLM"/>
    </source>
</evidence>
<feature type="compositionally biased region" description="Basic and acidic residues" evidence="2">
    <location>
        <begin position="35"/>
        <end position="47"/>
    </location>
</feature>